<proteinExistence type="inferred from homology"/>
<dbReference type="GO" id="GO:0003735">
    <property type="term" value="F:structural constituent of ribosome"/>
    <property type="evidence" value="ECO:0007669"/>
    <property type="project" value="InterPro"/>
</dbReference>
<gene>
    <name evidence="8" type="primary">LOC118301223</name>
</gene>
<evidence type="ECO:0000256" key="3">
    <source>
        <dbReference type="ARBA" id="ARBA00023274"/>
    </source>
</evidence>
<sequence length="174" mass="19029">MAPRKGKEKKEEQVISLGPQVAEGENVFGVCHIFASFNDTFVHVTDLSGKETICRVTGGMKVKADRDESSPYAAMLAAQDVAQRCKELGITALHIKLRATGGNRTTNHGHNQVHISDITVLFPLNASCSSRSSQSLVAFPKLKRQVLSYDPVVSSPKDFAEGTLFYVNQEFSLM</sequence>
<dbReference type="InterPro" id="IPR036967">
    <property type="entry name" value="Ribosomal_uS11_sf"/>
</dbReference>
<protein>
    <recommendedName>
        <fullName evidence="4">Small ribosomal subunit protein uS11</fullName>
    </recommendedName>
    <alternativeName>
        <fullName evidence="5">40S ribosomal protein S14</fullName>
    </alternativeName>
</protein>
<reference evidence="8" key="2">
    <citation type="submission" date="2025-08" db="UniProtKB">
        <authorList>
            <consortium name="Ensembl"/>
        </authorList>
    </citation>
    <scope>IDENTIFICATION</scope>
</reference>
<evidence type="ECO:0000256" key="1">
    <source>
        <dbReference type="ARBA" id="ARBA00006194"/>
    </source>
</evidence>
<reference evidence="8" key="1">
    <citation type="submission" date="2023-05" db="EMBL/GenBank/DDBJ databases">
        <title>High-quality long-read genome of Scophthalmus maximus.</title>
        <authorList>
            <person name="Lien S."/>
            <person name="Martinez P."/>
        </authorList>
    </citation>
    <scope>NUCLEOTIDE SEQUENCE [LARGE SCALE GENOMIC DNA]</scope>
</reference>
<evidence type="ECO:0000313" key="8">
    <source>
        <dbReference type="Ensembl" id="ENSSMAP00000049239.1"/>
    </source>
</evidence>
<organism evidence="8 9">
    <name type="scientific">Scophthalmus maximus</name>
    <name type="common">Turbot</name>
    <name type="synonym">Psetta maxima</name>
    <dbReference type="NCBI Taxonomy" id="52904"/>
    <lineage>
        <taxon>Eukaryota</taxon>
        <taxon>Metazoa</taxon>
        <taxon>Chordata</taxon>
        <taxon>Craniata</taxon>
        <taxon>Vertebrata</taxon>
        <taxon>Euteleostomi</taxon>
        <taxon>Actinopterygii</taxon>
        <taxon>Neopterygii</taxon>
        <taxon>Teleostei</taxon>
        <taxon>Neoteleostei</taxon>
        <taxon>Acanthomorphata</taxon>
        <taxon>Carangaria</taxon>
        <taxon>Pleuronectiformes</taxon>
        <taxon>Pleuronectoidei</taxon>
        <taxon>Scophthalmidae</taxon>
        <taxon>Scophthalmus</taxon>
    </lineage>
</organism>
<name>A0A8D3CPN1_SCOMX</name>
<dbReference type="Ensembl" id="ENSSMAT00000063699.1">
    <property type="protein sequence ID" value="ENSSMAP00000049239.1"/>
    <property type="gene ID" value="ENSSMAG00000015593.2"/>
</dbReference>
<dbReference type="AlphaFoldDB" id="A0A8D3CPN1"/>
<accession>A0A8D3CPN1</accession>
<evidence type="ECO:0000256" key="6">
    <source>
        <dbReference type="ARBA" id="ARBA00045441"/>
    </source>
</evidence>
<keyword evidence="2" id="KW-0689">Ribosomal protein</keyword>
<dbReference type="Gene3D" id="3.30.420.80">
    <property type="entry name" value="Ribosomal protein S11"/>
    <property type="match status" value="1"/>
</dbReference>
<dbReference type="InterPro" id="IPR001971">
    <property type="entry name" value="Ribosomal_uS11"/>
</dbReference>
<dbReference type="FunFam" id="3.30.420.80:FF:000018">
    <property type="entry name" value="40S ribosomal protein S14"/>
    <property type="match status" value="1"/>
</dbReference>
<dbReference type="Proteomes" id="UP000694558">
    <property type="component" value="Chromosome 4"/>
</dbReference>
<evidence type="ECO:0000256" key="7">
    <source>
        <dbReference type="ARBA" id="ARBA00046547"/>
    </source>
</evidence>
<dbReference type="GO" id="GO:0022627">
    <property type="term" value="C:cytosolic small ribosomal subunit"/>
    <property type="evidence" value="ECO:0007669"/>
    <property type="project" value="UniProtKB-ARBA"/>
</dbReference>
<dbReference type="PANTHER" id="PTHR11759">
    <property type="entry name" value="40S RIBOSOMAL PROTEIN S14/30S RIBOSOMAL PROTEIN S11"/>
    <property type="match status" value="1"/>
</dbReference>
<dbReference type="Pfam" id="PF00411">
    <property type="entry name" value="Ribosomal_S11"/>
    <property type="match status" value="1"/>
</dbReference>
<dbReference type="GeneTree" id="ENSGT00940000156648"/>
<comment type="function">
    <text evidence="6">Component of the small ribosomal subunit. The ribosome is a large ribonucleoprotein complex responsible for the synthesis of proteins in the cell. Part of the small subunit (SSU) processome, first precursor of the small eukaryotic ribosomal subunit. During the assembly of the SSU processome in the nucleolus, many ribosome biogenesis factors, an RNA chaperone and ribosomal proteins associate with the nascent pre-rRNA and work in concert to generate RNA folding, modifications, rearrangements and cleavage as well as targeted degradation of pre-ribosomal RNA by the RNA exosome.</text>
</comment>
<evidence type="ECO:0000313" key="9">
    <source>
        <dbReference type="Proteomes" id="UP000694558"/>
    </source>
</evidence>
<dbReference type="GO" id="GO:0006412">
    <property type="term" value="P:translation"/>
    <property type="evidence" value="ECO:0007669"/>
    <property type="project" value="InterPro"/>
</dbReference>
<evidence type="ECO:0000256" key="4">
    <source>
        <dbReference type="ARBA" id="ARBA00035160"/>
    </source>
</evidence>
<evidence type="ECO:0000256" key="2">
    <source>
        <dbReference type="ARBA" id="ARBA00022980"/>
    </source>
</evidence>
<evidence type="ECO:0000256" key="5">
    <source>
        <dbReference type="ARBA" id="ARBA00044343"/>
    </source>
</evidence>
<comment type="subunit">
    <text evidence="7">Component of the small ribosomal subunit. Part of the small subunit (SSU) processome, composed of more than 70 proteins and the RNA chaperone small nucleolar RNA (snoRNA) U3.</text>
</comment>
<keyword evidence="3" id="KW-0687">Ribonucleoprotein</keyword>
<dbReference type="HAMAP" id="MF_01310">
    <property type="entry name" value="Ribosomal_uS11"/>
    <property type="match status" value="1"/>
</dbReference>
<dbReference type="SUPFAM" id="SSF53137">
    <property type="entry name" value="Translational machinery components"/>
    <property type="match status" value="1"/>
</dbReference>
<comment type="similarity">
    <text evidence="1">Belongs to the universal ribosomal protein uS11 family.</text>
</comment>